<accession>A0A819Z5A1</accession>
<name>A0A819Z5A1_9BILA</name>
<keyword evidence="2" id="KW-0863">Zinc-finger</keyword>
<reference evidence="5" key="1">
    <citation type="submission" date="2021-02" db="EMBL/GenBank/DDBJ databases">
        <authorList>
            <person name="Nowell W R."/>
        </authorList>
    </citation>
    <scope>NUCLEOTIDE SEQUENCE</scope>
</reference>
<dbReference type="EMBL" id="CAJOAZ010007705">
    <property type="protein sequence ID" value="CAF4168798.1"/>
    <property type="molecule type" value="Genomic_DNA"/>
</dbReference>
<gene>
    <name evidence="5" type="ORF">OXD698_LOCUS39042</name>
</gene>
<sequence>SIFHRRMISIKYWKQQFTLQYIDEGNDHITFSPTNELQLALKNMSPNSIIKLNGNKQVKENIIIHMGIICNECQSSVIGNRYKCMESHVPTYIRTEKSSDIFNQLKTDKLINGKNLLEQFHTLITSDSQKETNEYLERTISMGFVDSNGILTDLVKSN</sequence>
<dbReference type="InterPro" id="IPR000433">
    <property type="entry name" value="Znf_ZZ"/>
</dbReference>
<keyword evidence="1" id="KW-0479">Metal-binding</keyword>
<evidence type="ECO:0000259" key="4">
    <source>
        <dbReference type="Pfam" id="PF00569"/>
    </source>
</evidence>
<comment type="caution">
    <text evidence="5">The sequence shown here is derived from an EMBL/GenBank/DDBJ whole genome shotgun (WGS) entry which is preliminary data.</text>
</comment>
<evidence type="ECO:0000313" key="5">
    <source>
        <dbReference type="EMBL" id="CAF4168798.1"/>
    </source>
</evidence>
<dbReference type="Pfam" id="PF00569">
    <property type="entry name" value="ZZ"/>
    <property type="match status" value="1"/>
</dbReference>
<keyword evidence="3" id="KW-0862">Zinc</keyword>
<dbReference type="Proteomes" id="UP000663844">
    <property type="component" value="Unassembled WGS sequence"/>
</dbReference>
<dbReference type="GO" id="GO:0008270">
    <property type="term" value="F:zinc ion binding"/>
    <property type="evidence" value="ECO:0007669"/>
    <property type="project" value="UniProtKB-KW"/>
</dbReference>
<evidence type="ECO:0000256" key="1">
    <source>
        <dbReference type="ARBA" id="ARBA00022723"/>
    </source>
</evidence>
<dbReference type="AlphaFoldDB" id="A0A819Z5A1"/>
<proteinExistence type="predicted"/>
<dbReference type="SUPFAM" id="SSF54277">
    <property type="entry name" value="CAD &amp; PB1 domains"/>
    <property type="match status" value="1"/>
</dbReference>
<feature type="non-terminal residue" evidence="5">
    <location>
        <position position="1"/>
    </location>
</feature>
<evidence type="ECO:0000256" key="3">
    <source>
        <dbReference type="ARBA" id="ARBA00022833"/>
    </source>
</evidence>
<feature type="domain" description="ZZ-type" evidence="4">
    <location>
        <begin position="64"/>
        <end position="86"/>
    </location>
</feature>
<evidence type="ECO:0000256" key="2">
    <source>
        <dbReference type="ARBA" id="ARBA00022771"/>
    </source>
</evidence>
<organism evidence="5 6">
    <name type="scientific">Adineta steineri</name>
    <dbReference type="NCBI Taxonomy" id="433720"/>
    <lineage>
        <taxon>Eukaryota</taxon>
        <taxon>Metazoa</taxon>
        <taxon>Spiralia</taxon>
        <taxon>Gnathifera</taxon>
        <taxon>Rotifera</taxon>
        <taxon>Eurotatoria</taxon>
        <taxon>Bdelloidea</taxon>
        <taxon>Adinetida</taxon>
        <taxon>Adinetidae</taxon>
        <taxon>Adineta</taxon>
    </lineage>
</organism>
<protein>
    <recommendedName>
        <fullName evidence="4">ZZ-type domain-containing protein</fullName>
    </recommendedName>
</protein>
<evidence type="ECO:0000313" key="6">
    <source>
        <dbReference type="Proteomes" id="UP000663844"/>
    </source>
</evidence>
<dbReference type="Gene3D" id="3.10.20.90">
    <property type="entry name" value="Phosphatidylinositol 3-kinase Catalytic Subunit, Chain A, domain 1"/>
    <property type="match status" value="1"/>
</dbReference>
<dbReference type="SUPFAM" id="SSF57850">
    <property type="entry name" value="RING/U-box"/>
    <property type="match status" value="1"/>
</dbReference>